<reference evidence="2 3" key="1">
    <citation type="journal article" date="2011" name="Nat. Genet.">
        <title>The genome of the mesopolyploid crop species Brassica rapa.</title>
        <authorList>
            <consortium name="Brassica rapa Genome Sequencing Project Consortium"/>
            <person name="Wang X."/>
            <person name="Wang H."/>
            <person name="Wang J."/>
            <person name="Sun R."/>
            <person name="Wu J."/>
            <person name="Liu S."/>
            <person name="Bai Y."/>
            <person name="Mun J.H."/>
            <person name="Bancroft I."/>
            <person name="Cheng F."/>
            <person name="Huang S."/>
            <person name="Li X."/>
            <person name="Hua W."/>
            <person name="Wang J."/>
            <person name="Wang X."/>
            <person name="Freeling M."/>
            <person name="Pires J.C."/>
            <person name="Paterson A.H."/>
            <person name="Chalhoub B."/>
            <person name="Wang B."/>
            <person name="Hayward A."/>
            <person name="Sharpe A.G."/>
            <person name="Park B.S."/>
            <person name="Weisshaar B."/>
            <person name="Liu B."/>
            <person name="Li B."/>
            <person name="Liu B."/>
            <person name="Tong C."/>
            <person name="Song C."/>
            <person name="Duran C."/>
            <person name="Peng C."/>
            <person name="Geng C."/>
            <person name="Koh C."/>
            <person name="Lin C."/>
            <person name="Edwards D."/>
            <person name="Mu D."/>
            <person name="Shen D."/>
            <person name="Soumpourou E."/>
            <person name="Li F."/>
            <person name="Fraser F."/>
            <person name="Conant G."/>
            <person name="Lassalle G."/>
            <person name="King G.J."/>
            <person name="Bonnema G."/>
            <person name="Tang H."/>
            <person name="Wang H."/>
            <person name="Belcram H."/>
            <person name="Zhou H."/>
            <person name="Hirakawa H."/>
            <person name="Abe H."/>
            <person name="Guo H."/>
            <person name="Wang H."/>
            <person name="Jin H."/>
            <person name="Parkin I.A."/>
            <person name="Batley J."/>
            <person name="Kim J.S."/>
            <person name="Just J."/>
            <person name="Li J."/>
            <person name="Xu J."/>
            <person name="Deng J."/>
            <person name="Kim J.A."/>
            <person name="Li J."/>
            <person name="Yu J."/>
            <person name="Meng J."/>
            <person name="Wang J."/>
            <person name="Min J."/>
            <person name="Poulain J."/>
            <person name="Wang J."/>
            <person name="Hatakeyama K."/>
            <person name="Wu K."/>
            <person name="Wang L."/>
            <person name="Fang L."/>
            <person name="Trick M."/>
            <person name="Links M.G."/>
            <person name="Zhao M."/>
            <person name="Jin M."/>
            <person name="Ramchiary N."/>
            <person name="Drou N."/>
            <person name="Berkman P.J."/>
            <person name="Cai Q."/>
            <person name="Huang Q."/>
            <person name="Li R."/>
            <person name="Tabata S."/>
            <person name="Cheng S."/>
            <person name="Zhang S."/>
            <person name="Zhang S."/>
            <person name="Huang S."/>
            <person name="Sato S."/>
            <person name="Sun S."/>
            <person name="Kwon S.J."/>
            <person name="Choi S.R."/>
            <person name="Lee T.H."/>
            <person name="Fan W."/>
            <person name="Zhao X."/>
            <person name="Tan X."/>
            <person name="Xu X."/>
            <person name="Wang Y."/>
            <person name="Qiu Y."/>
            <person name="Yin Y."/>
            <person name="Li Y."/>
            <person name="Du Y."/>
            <person name="Liao Y."/>
            <person name="Lim Y."/>
            <person name="Narusaka Y."/>
            <person name="Wang Y."/>
            <person name="Wang Z."/>
            <person name="Li Z."/>
            <person name="Wang Z."/>
            <person name="Xiong Z."/>
            <person name="Zhang Z."/>
        </authorList>
    </citation>
    <scope>NUCLEOTIDE SEQUENCE [LARGE SCALE GENOMIC DNA]</scope>
    <source>
        <strain evidence="2 3">cv. Chiifu-401-42</strain>
    </source>
</reference>
<dbReference type="InParanoid" id="M4DQT5"/>
<proteinExistence type="predicted"/>
<dbReference type="GO" id="GO:0009825">
    <property type="term" value="P:multidimensional cell growth"/>
    <property type="evidence" value="ECO:0000318"/>
    <property type="project" value="GO_Central"/>
</dbReference>
<sequence length="283" mass="31990">MENSVNNSVKRVRMIHEDEDQKEESSWIIYFEDIDHEEGREETIHYYDSDSSMISDAASPVHITKTNNVVRRKDYSINKNPKKRRFIHQHKEEEKQKGEEEEEDTASSPSNKTKGLSVLDGAEYKAKHGKSVDNVTSEEATANYVNIPDPIESAARRQRVLEGEMENLMARTAAAMLTRALQNQHQNATIAAATNFNLEAQLEQIDQDQTQTHTEPEHIIPLVTRKKRGRPSGKTATAGKNTGLSGTGPKKRKENYPSEPEQSNPGPKTTVTKGYYSNNRRRG</sequence>
<dbReference type="EnsemblPlants" id="Bra018878.1">
    <property type="protein sequence ID" value="Bra018878.1-P"/>
    <property type="gene ID" value="Bra018878"/>
</dbReference>
<protein>
    <submittedName>
        <fullName evidence="2">Uncharacterized protein</fullName>
    </submittedName>
</protein>
<feature type="region of interest" description="Disordered" evidence="1">
    <location>
        <begin position="207"/>
        <end position="283"/>
    </location>
</feature>
<dbReference type="InterPro" id="IPR039280">
    <property type="entry name" value="VUP"/>
</dbReference>
<dbReference type="GO" id="GO:0010089">
    <property type="term" value="P:xylem development"/>
    <property type="evidence" value="ECO:0007669"/>
    <property type="project" value="InterPro"/>
</dbReference>
<organism evidence="2 3">
    <name type="scientific">Brassica campestris</name>
    <name type="common">Field mustard</name>
    <dbReference type="NCBI Taxonomy" id="3711"/>
    <lineage>
        <taxon>Eukaryota</taxon>
        <taxon>Viridiplantae</taxon>
        <taxon>Streptophyta</taxon>
        <taxon>Embryophyta</taxon>
        <taxon>Tracheophyta</taxon>
        <taxon>Spermatophyta</taxon>
        <taxon>Magnoliopsida</taxon>
        <taxon>eudicotyledons</taxon>
        <taxon>Gunneridae</taxon>
        <taxon>Pentapetalae</taxon>
        <taxon>rosids</taxon>
        <taxon>malvids</taxon>
        <taxon>Brassicales</taxon>
        <taxon>Brassicaceae</taxon>
        <taxon>Brassiceae</taxon>
        <taxon>Brassica</taxon>
    </lineage>
</organism>
<dbReference type="AlphaFoldDB" id="M4DQT5"/>
<dbReference type="Proteomes" id="UP000011750">
    <property type="component" value="Chromosome A06"/>
</dbReference>
<feature type="region of interest" description="Disordered" evidence="1">
    <location>
        <begin position="1"/>
        <end position="22"/>
    </location>
</feature>
<name>M4DQT5_BRACM</name>
<reference evidence="2" key="3">
    <citation type="submission" date="2023-03" db="UniProtKB">
        <authorList>
            <consortium name="EnsemblPlants"/>
        </authorList>
    </citation>
    <scope>IDENTIFICATION</scope>
    <source>
        <strain evidence="2">cv. Chiifu-401-42</strain>
    </source>
</reference>
<accession>M4DQT5</accession>
<feature type="region of interest" description="Disordered" evidence="1">
    <location>
        <begin position="72"/>
        <end position="117"/>
    </location>
</feature>
<dbReference type="PANTHER" id="PTHR33974:SF6">
    <property type="entry name" value="VASCULAR-RELATED UNKNOWN PROTEIN 2"/>
    <property type="match status" value="1"/>
</dbReference>
<feature type="compositionally biased region" description="Polar residues" evidence="1">
    <location>
        <begin position="260"/>
        <end position="283"/>
    </location>
</feature>
<evidence type="ECO:0000256" key="1">
    <source>
        <dbReference type="SAM" id="MobiDB-lite"/>
    </source>
</evidence>
<evidence type="ECO:0000313" key="2">
    <source>
        <dbReference type="EnsemblPlants" id="Bra018878.1-P"/>
    </source>
</evidence>
<dbReference type="HOGENOM" id="CLU_984662_0_0_1"/>
<dbReference type="PANTHER" id="PTHR33974">
    <property type="entry name" value="VASCULAR-RELATED UNKNOWN PROTEIN 1-RELATED"/>
    <property type="match status" value="1"/>
</dbReference>
<feature type="compositionally biased region" description="Polar residues" evidence="1">
    <location>
        <begin position="234"/>
        <end position="244"/>
    </location>
</feature>
<feature type="compositionally biased region" description="Basic and acidic residues" evidence="1">
    <location>
        <begin position="89"/>
        <end position="98"/>
    </location>
</feature>
<reference evidence="2 3" key="2">
    <citation type="journal article" date="2018" name="Hortic Res">
        <title>Improved Brassica rapa reference genome by single-molecule sequencing and chromosome conformation capture technologies.</title>
        <authorList>
            <person name="Zhang L."/>
            <person name="Cai X."/>
            <person name="Wu J."/>
            <person name="Liu M."/>
            <person name="Grob S."/>
            <person name="Cheng F."/>
            <person name="Liang J."/>
            <person name="Cai C."/>
            <person name="Liu Z."/>
            <person name="Liu B."/>
            <person name="Wang F."/>
            <person name="Li S."/>
            <person name="Liu F."/>
            <person name="Li X."/>
            <person name="Cheng L."/>
            <person name="Yang W."/>
            <person name="Li M.H."/>
            <person name="Grossniklaus U."/>
            <person name="Zheng H."/>
            <person name="Wang X."/>
        </authorList>
    </citation>
    <scope>NUCLEOTIDE SEQUENCE [LARGE SCALE GENOMIC DNA]</scope>
    <source>
        <strain evidence="2 3">cv. Chiifu-401-42</strain>
    </source>
</reference>
<evidence type="ECO:0000313" key="3">
    <source>
        <dbReference type="Proteomes" id="UP000011750"/>
    </source>
</evidence>
<dbReference type="Gramene" id="Bra018878.1">
    <property type="protein sequence ID" value="Bra018878.1-P"/>
    <property type="gene ID" value="Bra018878"/>
</dbReference>
<keyword evidence="3" id="KW-1185">Reference proteome</keyword>